<feature type="region of interest" description="Disordered" evidence="1">
    <location>
        <begin position="610"/>
        <end position="643"/>
    </location>
</feature>
<feature type="compositionally biased region" description="Basic and acidic residues" evidence="1">
    <location>
        <begin position="434"/>
        <end position="443"/>
    </location>
</feature>
<evidence type="ECO:0000313" key="3">
    <source>
        <dbReference type="Proteomes" id="UP000186922"/>
    </source>
</evidence>
<comment type="caution">
    <text evidence="2">The sequence shown here is derived from an EMBL/GenBank/DDBJ whole genome shotgun (WGS) entry which is preliminary data.</text>
</comment>
<sequence length="702" mass="77874">MLSQNNVPPPATEENVPRGYAREFHEEPNSEDCFDALSTELSAIDNLTIVECIDAFGCPDQCFVAIKGKINLAVNRNPPHTNSHCTIIFTVLVLYPDFSSCVHCFLQTEIQSSESVIWRFTAYFALVLGGESARLSGNGDGEEIMEKPQRTDAIEEIILNSGRLTFDDETAIRHRIATSPRESPSFHLPVLLGLSTAGSLFLLSRKPSPLGRNALSVSAASGVALCAVQGGLSLLARSLTRQVELLLAVLHNSSVLSQKINRWILDNEVLQRGYAVTTGGFASVGEKCEEKETGLTRACFRLRHAAFVEFRFMVFVLRAAAFDMLKEDVGTIDASSNHICAIPLEEFGDCFSIPESEAEALQLSTDGFSLQAIKSLIGLLDLQASELLKLLCSQRSTTESVLNDWLLRKRLKAAHKLLVECYRRLEAEYQFETEGAKERDNRRRQSVKGGPPNYLRSLELHLTAALKDVRLIGTGEEGGGDGEKDELEKVAQVDRMEKLGYHIKCCTLLLDYLKRKSLQAYDPAPFSNQLDMVPGKADREVENVARCDDDIYVQDEIFEALVMEDAAAEHRGEPVFSELHHFEEQKQQSQMVLEEIKSLLSVRSADWREREKRARERQGLPLEEDNRDEKIVPGSSSQDPEGFQASLDTVFRRGEGDNAGLVSQTDIASTAASVGSLWSKKSEQQFGEMDSDGEGEIEEASL</sequence>
<proteinExistence type="predicted"/>
<dbReference type="InterPro" id="IPR026858">
    <property type="entry name" value="Vezatin"/>
</dbReference>
<name>A0A1D1VPM1_RAMVA</name>
<dbReference type="PANTHER" id="PTHR15989:SF5">
    <property type="entry name" value="VEZATIN"/>
    <property type="match status" value="1"/>
</dbReference>
<evidence type="ECO:0008006" key="4">
    <source>
        <dbReference type="Google" id="ProtNLM"/>
    </source>
</evidence>
<reference evidence="2 3" key="1">
    <citation type="journal article" date="2016" name="Nat. Commun.">
        <title>Extremotolerant tardigrade genome and improved radiotolerance of human cultured cells by tardigrade-unique protein.</title>
        <authorList>
            <person name="Hashimoto T."/>
            <person name="Horikawa D.D."/>
            <person name="Saito Y."/>
            <person name="Kuwahara H."/>
            <person name="Kozuka-Hata H."/>
            <person name="Shin-I T."/>
            <person name="Minakuchi Y."/>
            <person name="Ohishi K."/>
            <person name="Motoyama A."/>
            <person name="Aizu T."/>
            <person name="Enomoto A."/>
            <person name="Kondo K."/>
            <person name="Tanaka S."/>
            <person name="Hara Y."/>
            <person name="Koshikawa S."/>
            <person name="Sagara H."/>
            <person name="Miura T."/>
            <person name="Yokobori S."/>
            <person name="Miyagawa K."/>
            <person name="Suzuki Y."/>
            <person name="Kubo T."/>
            <person name="Oyama M."/>
            <person name="Kohara Y."/>
            <person name="Fujiyama A."/>
            <person name="Arakawa K."/>
            <person name="Katayama T."/>
            <person name="Toyoda A."/>
            <person name="Kunieda T."/>
        </authorList>
    </citation>
    <scope>NUCLEOTIDE SEQUENCE [LARGE SCALE GENOMIC DNA]</scope>
    <source>
        <strain evidence="2 3">YOKOZUNA-1</strain>
    </source>
</reference>
<organism evidence="2 3">
    <name type="scientific">Ramazzottius varieornatus</name>
    <name type="common">Water bear</name>
    <name type="synonym">Tardigrade</name>
    <dbReference type="NCBI Taxonomy" id="947166"/>
    <lineage>
        <taxon>Eukaryota</taxon>
        <taxon>Metazoa</taxon>
        <taxon>Ecdysozoa</taxon>
        <taxon>Tardigrada</taxon>
        <taxon>Eutardigrada</taxon>
        <taxon>Parachela</taxon>
        <taxon>Hypsibioidea</taxon>
        <taxon>Ramazzottiidae</taxon>
        <taxon>Ramazzottius</taxon>
    </lineage>
</organism>
<dbReference type="PANTHER" id="PTHR15989">
    <property type="entry name" value="VEZATIN"/>
    <property type="match status" value="1"/>
</dbReference>
<dbReference type="STRING" id="947166.A0A1D1VPM1"/>
<feature type="region of interest" description="Disordered" evidence="1">
    <location>
        <begin position="672"/>
        <end position="702"/>
    </location>
</feature>
<dbReference type="EMBL" id="BDGG01000009">
    <property type="protein sequence ID" value="GAV02901.1"/>
    <property type="molecule type" value="Genomic_DNA"/>
</dbReference>
<dbReference type="AlphaFoldDB" id="A0A1D1VPM1"/>
<keyword evidence="3" id="KW-1185">Reference proteome</keyword>
<evidence type="ECO:0000313" key="2">
    <source>
        <dbReference type="EMBL" id="GAV02901.1"/>
    </source>
</evidence>
<gene>
    <name evidence="2" type="primary">RvY_13407</name>
    <name evidence="2" type="synonym">RvY_13407.1</name>
    <name evidence="2" type="ORF">RvY_13407-1</name>
</gene>
<protein>
    <recommendedName>
        <fullName evidence="4">Vezatin</fullName>
    </recommendedName>
</protein>
<dbReference type="GO" id="GO:0098609">
    <property type="term" value="P:cell-cell adhesion"/>
    <property type="evidence" value="ECO:0007669"/>
    <property type="project" value="InterPro"/>
</dbReference>
<feature type="compositionally biased region" description="Acidic residues" evidence="1">
    <location>
        <begin position="689"/>
        <end position="702"/>
    </location>
</feature>
<accession>A0A1D1VPM1</accession>
<dbReference type="Proteomes" id="UP000186922">
    <property type="component" value="Unassembled WGS sequence"/>
</dbReference>
<dbReference type="GO" id="GO:0005886">
    <property type="term" value="C:plasma membrane"/>
    <property type="evidence" value="ECO:0007669"/>
    <property type="project" value="TreeGrafter"/>
</dbReference>
<evidence type="ECO:0000256" key="1">
    <source>
        <dbReference type="SAM" id="MobiDB-lite"/>
    </source>
</evidence>
<dbReference type="OrthoDB" id="21151at2759"/>
<feature type="region of interest" description="Disordered" evidence="1">
    <location>
        <begin position="433"/>
        <end position="452"/>
    </location>
</feature>